<evidence type="ECO:0000256" key="1">
    <source>
        <dbReference type="SAM" id="Phobius"/>
    </source>
</evidence>
<sequence length="185" mass="21703">MGCYIKGFFILLVIGLIVKYPIPFIVMVVALIYFIFKPEKKSVIEEKEIKETYKIPEETFKLHIIDFKYGNEVIANRDFQVWLDGKELCFFGNVSPENLKIKQYIKIKIPTKNINFFTRIGDIYTKGKDREVVDNRETVMEVIDDKNEITYLRFDSDAYEIFVTLVINKEKSLVSLRKTTSGQCK</sequence>
<protein>
    <submittedName>
        <fullName evidence="2">Uncharacterized protein</fullName>
    </submittedName>
</protein>
<feature type="transmembrane region" description="Helical" evidence="1">
    <location>
        <begin position="7"/>
        <end position="36"/>
    </location>
</feature>
<gene>
    <name evidence="2" type="ORF">U732_2963</name>
</gene>
<dbReference type="RefSeq" id="WP_039631305.1">
    <property type="nucleotide sequence ID" value="NZ_AYSO01000014.1"/>
</dbReference>
<accession>A0A0C1UJR3</accession>
<organism evidence="2 3">
    <name type="scientific">Clostridium argentinense CDC 2741</name>
    <dbReference type="NCBI Taxonomy" id="1418104"/>
    <lineage>
        <taxon>Bacteria</taxon>
        <taxon>Bacillati</taxon>
        <taxon>Bacillota</taxon>
        <taxon>Clostridia</taxon>
        <taxon>Eubacteriales</taxon>
        <taxon>Clostridiaceae</taxon>
        <taxon>Clostridium</taxon>
    </lineage>
</organism>
<dbReference type="Proteomes" id="UP000031366">
    <property type="component" value="Unassembled WGS sequence"/>
</dbReference>
<dbReference type="AlphaFoldDB" id="A0A0C1UJR3"/>
<evidence type="ECO:0000313" key="3">
    <source>
        <dbReference type="Proteomes" id="UP000031366"/>
    </source>
</evidence>
<keyword evidence="1" id="KW-0472">Membrane</keyword>
<proteinExistence type="predicted"/>
<name>A0A0C1UJR3_9CLOT</name>
<keyword evidence="1" id="KW-1133">Transmembrane helix</keyword>
<comment type="caution">
    <text evidence="2">The sequence shown here is derived from an EMBL/GenBank/DDBJ whole genome shotgun (WGS) entry which is preliminary data.</text>
</comment>
<keyword evidence="3" id="KW-1185">Reference proteome</keyword>
<evidence type="ECO:0000313" key="2">
    <source>
        <dbReference type="EMBL" id="KIE47515.1"/>
    </source>
</evidence>
<reference evidence="2 3" key="1">
    <citation type="journal article" date="2015" name="Infect. Genet. Evol.">
        <title>Genomic sequences of six botulinum neurotoxin-producing strains representing three clostridial species illustrate the mobility and diversity of botulinum neurotoxin genes.</title>
        <authorList>
            <person name="Smith T.J."/>
            <person name="Hill K.K."/>
            <person name="Xie G."/>
            <person name="Foley B.T."/>
            <person name="Williamson C.H."/>
            <person name="Foster J.T."/>
            <person name="Johnson S.L."/>
            <person name="Chertkov O."/>
            <person name="Teshima H."/>
            <person name="Gibbons H.S."/>
            <person name="Johnsky L.A."/>
            <person name="Karavis M.A."/>
            <person name="Smith L.A."/>
        </authorList>
    </citation>
    <scope>NUCLEOTIDE SEQUENCE [LARGE SCALE GENOMIC DNA]</scope>
    <source>
        <strain evidence="2 3">CDC 2741</strain>
    </source>
</reference>
<dbReference type="EMBL" id="AYSO01000014">
    <property type="protein sequence ID" value="KIE47515.1"/>
    <property type="molecule type" value="Genomic_DNA"/>
</dbReference>
<keyword evidence="1" id="KW-0812">Transmembrane</keyword>